<dbReference type="KEGG" id="tnl:113491697"/>
<feature type="chain" id="PRO_5028873735" evidence="2">
    <location>
        <begin position="20"/>
        <end position="251"/>
    </location>
</feature>
<reference evidence="4" key="1">
    <citation type="submission" date="2025-08" db="UniProtKB">
        <authorList>
            <consortium name="RefSeq"/>
        </authorList>
    </citation>
    <scope>IDENTIFICATION</scope>
</reference>
<feature type="compositionally biased region" description="Basic and acidic residues" evidence="1">
    <location>
        <begin position="226"/>
        <end position="243"/>
    </location>
</feature>
<proteinExistence type="predicted"/>
<evidence type="ECO:0000313" key="3">
    <source>
        <dbReference type="Proteomes" id="UP000322000"/>
    </source>
</evidence>
<dbReference type="InParanoid" id="A0A7E5V8J1"/>
<dbReference type="OrthoDB" id="7481101at2759"/>
<evidence type="ECO:0000313" key="4">
    <source>
        <dbReference type="RefSeq" id="XP_026724617.1"/>
    </source>
</evidence>
<dbReference type="RefSeq" id="XP_026724617.1">
    <property type="nucleotide sequence ID" value="XM_026868816.1"/>
</dbReference>
<feature type="signal peptide" evidence="2">
    <location>
        <begin position="1"/>
        <end position="19"/>
    </location>
</feature>
<evidence type="ECO:0000256" key="1">
    <source>
        <dbReference type="SAM" id="MobiDB-lite"/>
    </source>
</evidence>
<accession>A0A7E5V8J1</accession>
<name>A0A7E5V8J1_TRINI</name>
<gene>
    <name evidence="4" type="primary">LOC113491697</name>
</gene>
<dbReference type="AlphaFoldDB" id="A0A7E5V8J1"/>
<feature type="region of interest" description="Disordered" evidence="1">
    <location>
        <begin position="226"/>
        <end position="251"/>
    </location>
</feature>
<organism evidence="3 4">
    <name type="scientific">Trichoplusia ni</name>
    <name type="common">Cabbage looper</name>
    <dbReference type="NCBI Taxonomy" id="7111"/>
    <lineage>
        <taxon>Eukaryota</taxon>
        <taxon>Metazoa</taxon>
        <taxon>Ecdysozoa</taxon>
        <taxon>Arthropoda</taxon>
        <taxon>Hexapoda</taxon>
        <taxon>Insecta</taxon>
        <taxon>Pterygota</taxon>
        <taxon>Neoptera</taxon>
        <taxon>Endopterygota</taxon>
        <taxon>Lepidoptera</taxon>
        <taxon>Glossata</taxon>
        <taxon>Ditrysia</taxon>
        <taxon>Noctuoidea</taxon>
        <taxon>Noctuidae</taxon>
        <taxon>Plusiinae</taxon>
        <taxon>Trichoplusia</taxon>
    </lineage>
</organism>
<dbReference type="Proteomes" id="UP000322000">
    <property type="component" value="Chromosome 3"/>
</dbReference>
<sequence length="251" mass="25886">MKVILLAGVFAVVALSVAGAPTYKEEEVPYANQRYLEDYLRQRRTPYGAGYVPPCAAAAASQLQVPVYAAVPQYGVPHYGYSGPHYRSVEHQNDEILGFSDMDVVPEPVQMARYGGYGGAALGGLPAGGSPVGISSYGGHGLSSYSSGPALGVFPNARVSGCNVPLLFSCSPSIVSGHMMESHGLGGLGGLAGAGGASGAPLSALPAGLPGSYRIVDEPVHHEAHVQQEAAEHEHAEHTEAVHEATSATHQ</sequence>
<evidence type="ECO:0000256" key="2">
    <source>
        <dbReference type="SAM" id="SignalP"/>
    </source>
</evidence>
<dbReference type="GeneID" id="113491697"/>
<protein>
    <submittedName>
        <fullName evidence="4">Elastin-like</fullName>
    </submittedName>
</protein>
<keyword evidence="2" id="KW-0732">Signal</keyword>
<keyword evidence="3" id="KW-1185">Reference proteome</keyword>